<reference evidence="4" key="1">
    <citation type="journal article" date="2023" name="bioRxiv">
        <title>Improved chromosome-level genome assembly for marigold (Tagetes erecta).</title>
        <authorList>
            <person name="Jiang F."/>
            <person name="Yuan L."/>
            <person name="Wang S."/>
            <person name="Wang H."/>
            <person name="Xu D."/>
            <person name="Wang A."/>
            <person name="Fan W."/>
        </authorList>
    </citation>
    <scope>NUCLEOTIDE SEQUENCE</scope>
    <source>
        <strain evidence="4">WSJ</strain>
        <tissue evidence="4">Leaf</tissue>
    </source>
</reference>
<sequence>MSSSFVFGDHNPFTPLEILTLAADEQLIPPSASQYPFHLHPFSLQNPLYTSIFDQSLTNLNSKSAYFESTSVGGKLSTVEIVKLAAEKFIKFSMERQDEYGSSGSMMMLTMEDMREMELVFQLLNAADEIEQKRFENATKYLMQCLWVANDGGSPVERLVFYLCDALQTRIANETGMPAPTKLENFFLKNKNPMAIGTNPTFLAFHQALPFSQVLQLCGIQAIVDQIGTSTKIHLIDIHIRSGVQWTALMQALADREPKITLLKLTAFATSSDILNVEKTGKQLESFAKIYNLPFLFKTLVLSDISEVKKEQFEVQEGEAIAVYCYIILRTMVSRPRSLEKLMRAIQKINPLVVVVGEVEANHNSTSFVNRFTETLFYYGALFDCLEASMSPDDCHRVILEGVHFGDGMKNILAEEGDERVCRSVHMNTWRLFFARFGMVGIALSDSCVYQASLVLQQYSCVSSCMLENKANCLVVGWKGTPLLSLSTWKFGHKVTKKT</sequence>
<dbReference type="AlphaFoldDB" id="A0AAD8KAE0"/>
<protein>
    <submittedName>
        <fullName evidence="4">Uncharacterized protein</fullName>
    </submittedName>
</protein>
<feature type="region of interest" description="SAW" evidence="3">
    <location>
        <begin position="414"/>
        <end position="490"/>
    </location>
</feature>
<comment type="caution">
    <text evidence="4">The sequence shown here is derived from an EMBL/GenBank/DDBJ whole genome shotgun (WGS) entry which is preliminary data.</text>
</comment>
<name>A0AAD8KAE0_TARER</name>
<proteinExistence type="inferred from homology"/>
<dbReference type="InterPro" id="IPR005202">
    <property type="entry name" value="TF_GRAS"/>
</dbReference>
<comment type="caution">
    <text evidence="3">Lacks conserved residue(s) required for the propagation of feature annotation.</text>
</comment>
<feature type="region of interest" description="VHIID" evidence="3">
    <location>
        <begin position="202"/>
        <end position="267"/>
    </location>
</feature>
<evidence type="ECO:0000313" key="5">
    <source>
        <dbReference type="Proteomes" id="UP001229421"/>
    </source>
</evidence>
<evidence type="ECO:0000256" key="1">
    <source>
        <dbReference type="ARBA" id="ARBA00023015"/>
    </source>
</evidence>
<gene>
    <name evidence="4" type="ORF">QVD17_26588</name>
</gene>
<dbReference type="PROSITE" id="PS50985">
    <property type="entry name" value="GRAS"/>
    <property type="match status" value="1"/>
</dbReference>
<evidence type="ECO:0000256" key="3">
    <source>
        <dbReference type="PROSITE-ProRule" id="PRU01191"/>
    </source>
</evidence>
<dbReference type="PANTHER" id="PTHR31636">
    <property type="entry name" value="OSJNBA0084A10.13 PROTEIN-RELATED"/>
    <property type="match status" value="1"/>
</dbReference>
<feature type="region of interest" description="Leucine repeat II (LRII)" evidence="3">
    <location>
        <begin position="279"/>
        <end position="311"/>
    </location>
</feature>
<keyword evidence="1" id="KW-0805">Transcription regulation</keyword>
<accession>A0AAD8KAE0</accession>
<dbReference type="Pfam" id="PF03514">
    <property type="entry name" value="GRAS"/>
    <property type="match status" value="1"/>
</dbReference>
<keyword evidence="5" id="KW-1185">Reference proteome</keyword>
<organism evidence="4 5">
    <name type="scientific">Tagetes erecta</name>
    <name type="common">African marigold</name>
    <dbReference type="NCBI Taxonomy" id="13708"/>
    <lineage>
        <taxon>Eukaryota</taxon>
        <taxon>Viridiplantae</taxon>
        <taxon>Streptophyta</taxon>
        <taxon>Embryophyta</taxon>
        <taxon>Tracheophyta</taxon>
        <taxon>Spermatophyta</taxon>
        <taxon>Magnoliopsida</taxon>
        <taxon>eudicotyledons</taxon>
        <taxon>Gunneridae</taxon>
        <taxon>Pentapetalae</taxon>
        <taxon>asterids</taxon>
        <taxon>campanulids</taxon>
        <taxon>Asterales</taxon>
        <taxon>Asteraceae</taxon>
        <taxon>Asteroideae</taxon>
        <taxon>Heliantheae alliance</taxon>
        <taxon>Tageteae</taxon>
        <taxon>Tagetes</taxon>
    </lineage>
</organism>
<keyword evidence="2" id="KW-0804">Transcription</keyword>
<evidence type="ECO:0000313" key="4">
    <source>
        <dbReference type="EMBL" id="KAK1417461.1"/>
    </source>
</evidence>
<evidence type="ECO:0000256" key="2">
    <source>
        <dbReference type="ARBA" id="ARBA00023163"/>
    </source>
</evidence>
<dbReference type="EMBL" id="JAUHHV010000007">
    <property type="protein sequence ID" value="KAK1417461.1"/>
    <property type="molecule type" value="Genomic_DNA"/>
</dbReference>
<dbReference type="Proteomes" id="UP001229421">
    <property type="component" value="Unassembled WGS sequence"/>
</dbReference>
<comment type="similarity">
    <text evidence="3">Belongs to the GRAS family.</text>
</comment>